<gene>
    <name evidence="2" type="ORF">AULFYP135_00347</name>
</gene>
<protein>
    <submittedName>
        <fullName evidence="2">Chlorophenol reductase</fullName>
    </submittedName>
</protein>
<dbReference type="EMBL" id="CACRSL010000003">
    <property type="protein sequence ID" value="VYS78265.1"/>
    <property type="molecule type" value="Genomic_DNA"/>
</dbReference>
<accession>A0A6N2REK6</accession>
<sequence>MKKMLAALACLVMLTGCSGQNAKIGVGISTSLTKSASASEESDGKAVADVAVAAVTLDSKGKIVKLTIDAVQTRVEFDGQGEILSDLEADVLSKREMGADYGLKKSSSLGKEWDEQIAAFEEWAVGKDAATVLAMTDPSQDETLSTQVDLDLTPYLKALEKAVENAK</sequence>
<name>A0A6N2REK6_9FIRM</name>
<reference evidence="2" key="1">
    <citation type="submission" date="2019-11" db="EMBL/GenBank/DDBJ databases">
        <authorList>
            <person name="Feng L."/>
        </authorList>
    </citation>
    <scope>NUCLEOTIDE SEQUENCE</scope>
    <source>
        <strain evidence="2">AundefinedLFYP135</strain>
    </source>
</reference>
<evidence type="ECO:0000313" key="2">
    <source>
        <dbReference type="EMBL" id="VYS78265.1"/>
    </source>
</evidence>
<keyword evidence="1" id="KW-0732">Signal</keyword>
<feature type="signal peptide" evidence="1">
    <location>
        <begin position="1"/>
        <end position="22"/>
    </location>
</feature>
<dbReference type="AlphaFoldDB" id="A0A6N2REK6"/>
<dbReference type="Gene3D" id="3.90.1010.20">
    <property type="match status" value="1"/>
</dbReference>
<evidence type="ECO:0000256" key="1">
    <source>
        <dbReference type="SAM" id="SignalP"/>
    </source>
</evidence>
<feature type="chain" id="PRO_5026928551" evidence="1">
    <location>
        <begin position="23"/>
        <end position="167"/>
    </location>
</feature>
<organism evidence="2">
    <name type="scientific">uncultured Anaerotruncus sp</name>
    <dbReference type="NCBI Taxonomy" id="905011"/>
    <lineage>
        <taxon>Bacteria</taxon>
        <taxon>Bacillati</taxon>
        <taxon>Bacillota</taxon>
        <taxon>Clostridia</taxon>
        <taxon>Eubacteriales</taxon>
        <taxon>Oscillospiraceae</taxon>
        <taxon>Anaerotruncus</taxon>
        <taxon>environmental samples</taxon>
    </lineage>
</organism>
<proteinExistence type="predicted"/>
<dbReference type="PROSITE" id="PS51257">
    <property type="entry name" value="PROKAR_LIPOPROTEIN"/>
    <property type="match status" value="1"/>
</dbReference>